<dbReference type="STRING" id="1292034.OR37_02214"/>
<dbReference type="SUPFAM" id="SSF55811">
    <property type="entry name" value="Nudix"/>
    <property type="match status" value="1"/>
</dbReference>
<gene>
    <name evidence="5" type="ORF">OR37_02214</name>
</gene>
<name>R0E8H5_CAUVI</name>
<protein>
    <submittedName>
        <fullName evidence="5">ADP-ribose pyrophosphatase</fullName>
    </submittedName>
</protein>
<dbReference type="InterPro" id="IPR020084">
    <property type="entry name" value="NUDIX_hydrolase_CS"/>
</dbReference>
<evidence type="ECO:0000256" key="3">
    <source>
        <dbReference type="RuleBase" id="RU003476"/>
    </source>
</evidence>
<evidence type="ECO:0000313" key="6">
    <source>
        <dbReference type="Proteomes" id="UP000013063"/>
    </source>
</evidence>
<dbReference type="Gene3D" id="3.90.79.10">
    <property type="entry name" value="Nucleoside Triphosphate Pyrophosphohydrolase"/>
    <property type="match status" value="1"/>
</dbReference>
<dbReference type="PANTHER" id="PTHR43046">
    <property type="entry name" value="GDP-MANNOSE MANNOSYL HYDROLASE"/>
    <property type="match status" value="1"/>
</dbReference>
<dbReference type="PROSITE" id="PS00893">
    <property type="entry name" value="NUDIX_BOX"/>
    <property type="match status" value="1"/>
</dbReference>
<evidence type="ECO:0000259" key="4">
    <source>
        <dbReference type="PROSITE" id="PS51462"/>
    </source>
</evidence>
<evidence type="ECO:0000313" key="5">
    <source>
        <dbReference type="EMBL" id="ENZ81788.1"/>
    </source>
</evidence>
<dbReference type="InterPro" id="IPR000086">
    <property type="entry name" value="NUDIX_hydrolase_dom"/>
</dbReference>
<dbReference type="GO" id="GO:0016787">
    <property type="term" value="F:hydrolase activity"/>
    <property type="evidence" value="ECO:0007669"/>
    <property type="project" value="UniProtKB-KW"/>
</dbReference>
<comment type="cofactor">
    <cofactor evidence="1">
        <name>Mg(2+)</name>
        <dbReference type="ChEBI" id="CHEBI:18420"/>
    </cofactor>
</comment>
<dbReference type="AlphaFoldDB" id="R0E8H5"/>
<comment type="similarity">
    <text evidence="3">Belongs to the Nudix hydrolase family.</text>
</comment>
<accession>R0E8H5</accession>
<dbReference type="RefSeq" id="WP_004619628.1">
    <property type="nucleotide sequence ID" value="NZ_APMP01000012.1"/>
</dbReference>
<dbReference type="InterPro" id="IPR020476">
    <property type="entry name" value="Nudix_hydrolase"/>
</dbReference>
<dbReference type="PANTHER" id="PTHR43046:SF14">
    <property type="entry name" value="MUTT_NUDIX FAMILY PROTEIN"/>
    <property type="match status" value="1"/>
</dbReference>
<evidence type="ECO:0000256" key="2">
    <source>
        <dbReference type="ARBA" id="ARBA00022801"/>
    </source>
</evidence>
<feature type="domain" description="Nudix hydrolase" evidence="4">
    <location>
        <begin position="7"/>
        <end position="135"/>
    </location>
</feature>
<dbReference type="Proteomes" id="UP000013063">
    <property type="component" value="Unassembled WGS sequence"/>
</dbReference>
<keyword evidence="6" id="KW-1185">Reference proteome</keyword>
<dbReference type="Pfam" id="PF00293">
    <property type="entry name" value="NUDIX"/>
    <property type="match status" value="1"/>
</dbReference>
<sequence>MTEDVQRPRVGCGAAILDAQGRLLLVKRVKSPEADHWGVPGGKLDWGEAARTCAEREIHEELGIMIKAGRVLAVTDMVADDYHWVAITYAVESWAGEPAIQEQHALHEWGWFPLDALPEPLTAATIDAVAVLRAHTGIPLS</sequence>
<dbReference type="OrthoDB" id="9761969at2"/>
<dbReference type="PROSITE" id="PS51462">
    <property type="entry name" value="NUDIX"/>
    <property type="match status" value="1"/>
</dbReference>
<dbReference type="InterPro" id="IPR015797">
    <property type="entry name" value="NUDIX_hydrolase-like_dom_sf"/>
</dbReference>
<comment type="caution">
    <text evidence="5">The sequence shown here is derived from an EMBL/GenBank/DDBJ whole genome shotgun (WGS) entry which is preliminary data.</text>
</comment>
<organism evidence="5 6">
    <name type="scientific">Caulobacter vibrioides OR37</name>
    <dbReference type="NCBI Taxonomy" id="1292034"/>
    <lineage>
        <taxon>Bacteria</taxon>
        <taxon>Pseudomonadati</taxon>
        <taxon>Pseudomonadota</taxon>
        <taxon>Alphaproteobacteria</taxon>
        <taxon>Caulobacterales</taxon>
        <taxon>Caulobacteraceae</taxon>
        <taxon>Caulobacter</taxon>
    </lineage>
</organism>
<evidence type="ECO:0000256" key="1">
    <source>
        <dbReference type="ARBA" id="ARBA00001946"/>
    </source>
</evidence>
<keyword evidence="2 3" id="KW-0378">Hydrolase</keyword>
<dbReference type="eggNOG" id="COG1051">
    <property type="taxonomic scope" value="Bacteria"/>
</dbReference>
<reference evidence="5 6" key="1">
    <citation type="journal article" date="2013" name="Genome Announc.">
        <title>Draft Genome Sequence for Caulobacter sp. Strain OR37, a Bacterium Tolerant to Heavy Metals.</title>
        <authorList>
            <person name="Utturkar S.M."/>
            <person name="Bollmann A."/>
            <person name="Brzoska R.M."/>
            <person name="Klingeman D.M."/>
            <person name="Epstein S.E."/>
            <person name="Palumbo A.V."/>
            <person name="Brown S.D."/>
        </authorList>
    </citation>
    <scope>NUCLEOTIDE SEQUENCE [LARGE SCALE GENOMIC DNA]</scope>
    <source>
        <strain evidence="5 6">OR37</strain>
    </source>
</reference>
<dbReference type="EMBL" id="APMP01000012">
    <property type="protein sequence ID" value="ENZ81788.1"/>
    <property type="molecule type" value="Genomic_DNA"/>
</dbReference>
<proteinExistence type="inferred from homology"/>
<dbReference type="PRINTS" id="PR00502">
    <property type="entry name" value="NUDIXFAMILY"/>
</dbReference>
<dbReference type="PATRIC" id="fig|1292034.3.peg.2199"/>